<dbReference type="AlphaFoldDB" id="A0A396IEF3"/>
<comment type="caution">
    <text evidence="1">The sequence shown here is derived from an EMBL/GenBank/DDBJ whole genome shotgun (WGS) entry which is preliminary data.</text>
</comment>
<dbReference type="Gramene" id="rna26725">
    <property type="protein sequence ID" value="RHN63960.1"/>
    <property type="gene ID" value="gene26725"/>
</dbReference>
<accession>A0A396IEF3</accession>
<evidence type="ECO:0000313" key="1">
    <source>
        <dbReference type="EMBL" id="RHN63960.1"/>
    </source>
</evidence>
<gene>
    <name evidence="1" type="ORF">MtrunA17_Chr4g0063961</name>
</gene>
<sequence>MCLKKKIAKKRHVAVAEHDCDPTQKSSLDFRTFHFMREKKEAYFCEIPHVSLQFQF</sequence>
<protein>
    <submittedName>
        <fullName evidence="1">Uncharacterized protein</fullName>
    </submittedName>
</protein>
<name>A0A396IEF3_MEDTR</name>
<proteinExistence type="predicted"/>
<evidence type="ECO:0000313" key="2">
    <source>
        <dbReference type="Proteomes" id="UP000265566"/>
    </source>
</evidence>
<dbReference type="EMBL" id="PSQE01000004">
    <property type="protein sequence ID" value="RHN63960.1"/>
    <property type="molecule type" value="Genomic_DNA"/>
</dbReference>
<dbReference type="Proteomes" id="UP000265566">
    <property type="component" value="Chromosome 4"/>
</dbReference>
<organism evidence="1 2">
    <name type="scientific">Medicago truncatula</name>
    <name type="common">Barrel medic</name>
    <name type="synonym">Medicago tribuloides</name>
    <dbReference type="NCBI Taxonomy" id="3880"/>
    <lineage>
        <taxon>Eukaryota</taxon>
        <taxon>Viridiplantae</taxon>
        <taxon>Streptophyta</taxon>
        <taxon>Embryophyta</taxon>
        <taxon>Tracheophyta</taxon>
        <taxon>Spermatophyta</taxon>
        <taxon>Magnoliopsida</taxon>
        <taxon>eudicotyledons</taxon>
        <taxon>Gunneridae</taxon>
        <taxon>Pentapetalae</taxon>
        <taxon>rosids</taxon>
        <taxon>fabids</taxon>
        <taxon>Fabales</taxon>
        <taxon>Fabaceae</taxon>
        <taxon>Papilionoideae</taxon>
        <taxon>50 kb inversion clade</taxon>
        <taxon>NPAAA clade</taxon>
        <taxon>Hologalegina</taxon>
        <taxon>IRL clade</taxon>
        <taxon>Trifolieae</taxon>
        <taxon>Medicago</taxon>
    </lineage>
</organism>
<reference evidence="2" key="1">
    <citation type="journal article" date="2018" name="Nat. Plants">
        <title>Whole-genome landscape of Medicago truncatula symbiotic genes.</title>
        <authorList>
            <person name="Pecrix Y."/>
            <person name="Staton S.E."/>
            <person name="Sallet E."/>
            <person name="Lelandais-Briere C."/>
            <person name="Moreau S."/>
            <person name="Carrere S."/>
            <person name="Blein T."/>
            <person name="Jardinaud M.F."/>
            <person name="Latrasse D."/>
            <person name="Zouine M."/>
            <person name="Zahm M."/>
            <person name="Kreplak J."/>
            <person name="Mayjonade B."/>
            <person name="Satge C."/>
            <person name="Perez M."/>
            <person name="Cauet S."/>
            <person name="Marande W."/>
            <person name="Chantry-Darmon C."/>
            <person name="Lopez-Roques C."/>
            <person name="Bouchez O."/>
            <person name="Berard A."/>
            <person name="Debelle F."/>
            <person name="Munos S."/>
            <person name="Bendahmane A."/>
            <person name="Berges H."/>
            <person name="Niebel A."/>
            <person name="Buitink J."/>
            <person name="Frugier F."/>
            <person name="Benhamed M."/>
            <person name="Crespi M."/>
            <person name="Gouzy J."/>
            <person name="Gamas P."/>
        </authorList>
    </citation>
    <scope>NUCLEOTIDE SEQUENCE [LARGE SCALE GENOMIC DNA]</scope>
    <source>
        <strain evidence="2">cv. Jemalong A17</strain>
    </source>
</reference>